<evidence type="ECO:0000313" key="2">
    <source>
        <dbReference type="EMBL" id="CAA6821816.1"/>
    </source>
</evidence>
<dbReference type="InterPro" id="IPR029052">
    <property type="entry name" value="Metallo-depent_PP-like"/>
</dbReference>
<evidence type="ECO:0000259" key="1">
    <source>
        <dbReference type="Pfam" id="PF00149"/>
    </source>
</evidence>
<sequence length="250" mass="28598">MNYCVVGDVHGEYKALINLVAKTPKYSQLIFVGDLIDRGSQSAHVVRFVRKHQLPCVKGNHELMMIEYGSEFIKNVKNNHPIEQDNVWLSNGGLETLISYDLVSMSNGEIKLHPFIKEFIAQFEDDIEWMKGLPLYLDLDTQHSSGRKIVVSHSAIAPVWKLKDSNEEENIRKFRDIVLWGRIKPIDSEPIFNIFGHTPQQYSADIHKHYVNIDTGCYRKNDKGFGLLSAYCVETGEVYSSSDLTYEEVS</sequence>
<dbReference type="SUPFAM" id="SSF56300">
    <property type="entry name" value="Metallo-dependent phosphatases"/>
    <property type="match status" value="1"/>
</dbReference>
<name>A0A6S6U2W3_9BACT</name>
<dbReference type="EMBL" id="CACVAR010000329">
    <property type="protein sequence ID" value="CAA6821816.1"/>
    <property type="molecule type" value="Genomic_DNA"/>
</dbReference>
<dbReference type="GO" id="GO:0016791">
    <property type="term" value="F:phosphatase activity"/>
    <property type="evidence" value="ECO:0007669"/>
    <property type="project" value="TreeGrafter"/>
</dbReference>
<dbReference type="InterPro" id="IPR004843">
    <property type="entry name" value="Calcineurin-like_PHP"/>
</dbReference>
<dbReference type="Gene3D" id="3.60.21.10">
    <property type="match status" value="1"/>
</dbReference>
<organism evidence="2">
    <name type="scientific">uncultured Sulfurovum sp</name>
    <dbReference type="NCBI Taxonomy" id="269237"/>
    <lineage>
        <taxon>Bacteria</taxon>
        <taxon>Pseudomonadati</taxon>
        <taxon>Campylobacterota</taxon>
        <taxon>Epsilonproteobacteria</taxon>
        <taxon>Campylobacterales</taxon>
        <taxon>Sulfurovaceae</taxon>
        <taxon>Sulfurovum</taxon>
        <taxon>environmental samples</taxon>
    </lineage>
</organism>
<dbReference type="AlphaFoldDB" id="A0A6S6U2W3"/>
<dbReference type="GO" id="GO:0005737">
    <property type="term" value="C:cytoplasm"/>
    <property type="evidence" value="ECO:0007669"/>
    <property type="project" value="TreeGrafter"/>
</dbReference>
<accession>A0A6S6U2W3</accession>
<proteinExistence type="predicted"/>
<dbReference type="PANTHER" id="PTHR42850:SF4">
    <property type="entry name" value="ZINC-DEPENDENT ENDOPOLYPHOSPHATASE"/>
    <property type="match status" value="1"/>
</dbReference>
<protein>
    <submittedName>
        <fullName evidence="2">Serine/threonine protein phosphatase</fullName>
    </submittedName>
</protein>
<dbReference type="InterPro" id="IPR050126">
    <property type="entry name" value="Ap4A_hydrolase"/>
</dbReference>
<feature type="domain" description="Calcineurin-like phosphoesterase" evidence="1">
    <location>
        <begin position="2"/>
        <end position="157"/>
    </location>
</feature>
<dbReference type="PANTHER" id="PTHR42850">
    <property type="entry name" value="METALLOPHOSPHOESTERASE"/>
    <property type="match status" value="1"/>
</dbReference>
<gene>
    <name evidence="2" type="ORF">HELGO_WM22426</name>
</gene>
<dbReference type="Pfam" id="PF00149">
    <property type="entry name" value="Metallophos"/>
    <property type="match status" value="1"/>
</dbReference>
<reference evidence="2" key="1">
    <citation type="submission" date="2020-01" db="EMBL/GenBank/DDBJ databases">
        <authorList>
            <person name="Meier V. D."/>
            <person name="Meier V D."/>
        </authorList>
    </citation>
    <scope>NUCLEOTIDE SEQUENCE</scope>
    <source>
        <strain evidence="2">HLG_WM_MAG_03</strain>
    </source>
</reference>